<evidence type="ECO:0000313" key="2">
    <source>
        <dbReference type="EMBL" id="PFH55066.1"/>
    </source>
</evidence>
<evidence type="ECO:0000313" key="3">
    <source>
        <dbReference type="Proteomes" id="UP000037136"/>
    </source>
</evidence>
<accession>A0A2A9P2F9</accession>
<feature type="compositionally biased region" description="Polar residues" evidence="1">
    <location>
        <begin position="194"/>
        <end position="205"/>
    </location>
</feature>
<protein>
    <submittedName>
        <fullName evidence="2">Uncharacterized protein</fullName>
    </submittedName>
</protein>
<feature type="region of interest" description="Disordered" evidence="1">
    <location>
        <begin position="140"/>
        <end position="231"/>
    </location>
</feature>
<dbReference type="Proteomes" id="UP000037136">
    <property type="component" value="Unassembled WGS sequence"/>
</dbReference>
<organism evidence="2 3">
    <name type="scientific">Ophiocordyceps unilateralis</name>
    <name type="common">Zombie-ant fungus</name>
    <name type="synonym">Torrubia unilateralis</name>
    <dbReference type="NCBI Taxonomy" id="268505"/>
    <lineage>
        <taxon>Eukaryota</taxon>
        <taxon>Fungi</taxon>
        <taxon>Dikarya</taxon>
        <taxon>Ascomycota</taxon>
        <taxon>Pezizomycotina</taxon>
        <taxon>Sordariomycetes</taxon>
        <taxon>Hypocreomycetidae</taxon>
        <taxon>Hypocreales</taxon>
        <taxon>Ophiocordycipitaceae</taxon>
        <taxon>Ophiocordyceps</taxon>
    </lineage>
</organism>
<name>A0A2A9P2F9_OPHUN</name>
<gene>
    <name evidence="2" type="ORF">XA68_10858</name>
</gene>
<reference evidence="2 3" key="1">
    <citation type="journal article" date="2015" name="BMC Genomics">
        <title>Gene expression during zombie ant biting behavior reflects the complexity underlying fungal parasitic behavioral manipulation.</title>
        <authorList>
            <person name="de Bekker C."/>
            <person name="Ohm R.A."/>
            <person name="Loreto R.G."/>
            <person name="Sebastian A."/>
            <person name="Albert I."/>
            <person name="Merrow M."/>
            <person name="Brachmann A."/>
            <person name="Hughes D.P."/>
        </authorList>
    </citation>
    <scope>NUCLEOTIDE SEQUENCE [LARGE SCALE GENOMIC DNA]</scope>
    <source>
        <strain evidence="2 3">SC16a</strain>
    </source>
</reference>
<feature type="compositionally biased region" description="Polar residues" evidence="1">
    <location>
        <begin position="140"/>
        <end position="186"/>
    </location>
</feature>
<reference evidence="2 3" key="2">
    <citation type="journal article" date="2017" name="Sci. Rep.">
        <title>Ant-infecting Ophiocordyceps genomes reveal a high diversity of potential behavioral manipulation genes and a possible major role for enterotoxins.</title>
        <authorList>
            <person name="de Bekker C."/>
            <person name="Ohm R.A."/>
            <person name="Evans H.C."/>
            <person name="Brachmann A."/>
            <person name="Hughes D.P."/>
        </authorList>
    </citation>
    <scope>NUCLEOTIDE SEQUENCE [LARGE SCALE GENOMIC DNA]</scope>
    <source>
        <strain evidence="2 3">SC16a</strain>
    </source>
</reference>
<comment type="caution">
    <text evidence="2">The sequence shown here is derived from an EMBL/GenBank/DDBJ whole genome shotgun (WGS) entry which is preliminary data.</text>
</comment>
<feature type="compositionally biased region" description="Polar residues" evidence="1">
    <location>
        <begin position="54"/>
        <end position="70"/>
    </location>
</feature>
<dbReference type="OrthoDB" id="7295497at2759"/>
<keyword evidence="3" id="KW-1185">Reference proteome</keyword>
<feature type="region of interest" description="Disordered" evidence="1">
    <location>
        <begin position="54"/>
        <end position="79"/>
    </location>
</feature>
<dbReference type="STRING" id="268505.A0A2A9P2F9"/>
<sequence>MSKNSSPLSIDTDDKKSANPEKMTCPLAISSSFKKITSGRNPFFASEIVSSNLLRQDATPSSTADFQETSGVEDVEQTERRRNEYRNVPKLDRTMTDIYGDELYSPNFAITSTSPLPNHTPTSPSNDLFSQRINAANSQHLTAAHSPVSTSTRNRSPFRTCSPFASSTSHATWPPVNTSQRTSDQSTLDRETSSIRQSEQCTLVNVDNEPETPKTISPKDAILELNEADEP</sequence>
<feature type="region of interest" description="Disordered" evidence="1">
    <location>
        <begin position="1"/>
        <end position="23"/>
    </location>
</feature>
<proteinExistence type="predicted"/>
<dbReference type="AlphaFoldDB" id="A0A2A9P2F9"/>
<evidence type="ECO:0000256" key="1">
    <source>
        <dbReference type="SAM" id="MobiDB-lite"/>
    </source>
</evidence>
<dbReference type="EMBL" id="LAZP02001250">
    <property type="protein sequence ID" value="PFH55066.1"/>
    <property type="molecule type" value="Genomic_DNA"/>
</dbReference>